<comment type="caution">
    <text evidence="2">The sequence shown here is derived from an EMBL/GenBank/DDBJ whole genome shotgun (WGS) entry which is preliminary data.</text>
</comment>
<dbReference type="HOGENOM" id="CLU_1304801_0_0_1"/>
<feature type="compositionally biased region" description="Acidic residues" evidence="1">
    <location>
        <begin position="204"/>
        <end position="217"/>
    </location>
</feature>
<dbReference type="AlphaFoldDB" id="J4U900"/>
<evidence type="ECO:0000313" key="2">
    <source>
        <dbReference type="EMBL" id="EJT47025.1"/>
    </source>
</evidence>
<dbReference type="Proteomes" id="UP000002748">
    <property type="component" value="Unassembled WGS sequence"/>
</dbReference>
<feature type="region of interest" description="Disordered" evidence="1">
    <location>
        <begin position="35"/>
        <end position="97"/>
    </location>
</feature>
<proteinExistence type="predicted"/>
<dbReference type="OrthoDB" id="2563869at2759"/>
<evidence type="ECO:0000256" key="1">
    <source>
        <dbReference type="SAM" id="MobiDB-lite"/>
    </source>
</evidence>
<dbReference type="VEuPathDB" id="FungiDB:A1Q1_04268"/>
<dbReference type="KEGG" id="tasa:A1Q1_04268"/>
<sequence length="234" mass="25043">MASNALPPQRPSPLFSYYAYTISSRDRVHASLLNSYASSSSSASSRTPSSSTSSLPTPGGGGRWKPRTSVPIPPHSASAARRSSLARAQRRALTGKRPAGFAVAHDLADLSDEEAALDEEKASINQFGHRFLMPFGRRMTLGEMETAPSPTPSDPSHRQEEAHAISPSPVPEEEEGAEVDLDADLEDMDASDEGDEGVSGQIEESGEYDSDDVQLMEDMDRSIDSAGGSDMEEE</sequence>
<evidence type="ECO:0000313" key="3">
    <source>
        <dbReference type="Proteomes" id="UP000002748"/>
    </source>
</evidence>
<feature type="compositionally biased region" description="Low complexity" evidence="1">
    <location>
        <begin position="35"/>
        <end position="57"/>
    </location>
</feature>
<dbReference type="EMBL" id="ALBS01000266">
    <property type="protein sequence ID" value="EJT47025.1"/>
    <property type="molecule type" value="Genomic_DNA"/>
</dbReference>
<name>J4U900_TRIAS</name>
<protein>
    <submittedName>
        <fullName evidence="2">Uncharacterized protein</fullName>
    </submittedName>
</protein>
<organism evidence="2 3">
    <name type="scientific">Trichosporon asahii var. asahii (strain ATCC 90039 / CBS 2479 / JCM 2466 / KCTC 7840 / NBRC 103889/ NCYC 2677 / UAMH 7654)</name>
    <name type="common">Yeast</name>
    <dbReference type="NCBI Taxonomy" id="1186058"/>
    <lineage>
        <taxon>Eukaryota</taxon>
        <taxon>Fungi</taxon>
        <taxon>Dikarya</taxon>
        <taxon>Basidiomycota</taxon>
        <taxon>Agaricomycotina</taxon>
        <taxon>Tremellomycetes</taxon>
        <taxon>Trichosporonales</taxon>
        <taxon>Trichosporonaceae</taxon>
        <taxon>Trichosporon</taxon>
    </lineage>
</organism>
<dbReference type="RefSeq" id="XP_014178120.1">
    <property type="nucleotide sequence ID" value="XM_014322645.1"/>
</dbReference>
<feature type="compositionally biased region" description="Acidic residues" evidence="1">
    <location>
        <begin position="171"/>
        <end position="196"/>
    </location>
</feature>
<dbReference type="GeneID" id="25987781"/>
<reference evidence="2 3" key="1">
    <citation type="journal article" date="2012" name="Eukaryot. Cell">
        <title>Draft genome sequence of CBS 2479, the standard type strain of Trichosporon asahii.</title>
        <authorList>
            <person name="Yang R.Y."/>
            <person name="Li H.T."/>
            <person name="Zhu H."/>
            <person name="Zhou G.P."/>
            <person name="Wang M."/>
            <person name="Wang L."/>
        </authorList>
    </citation>
    <scope>NUCLEOTIDE SEQUENCE [LARGE SCALE GENOMIC DNA]</scope>
    <source>
        <strain evidence="3">ATCC 90039 / CBS 2479 / JCM 2466 / KCTC 7840 / NCYC 2677 / UAMH 7654</strain>
    </source>
</reference>
<accession>J4U900</accession>
<gene>
    <name evidence="2" type="ORF">A1Q1_04268</name>
</gene>
<feature type="compositionally biased region" description="Low complexity" evidence="1">
    <location>
        <begin position="76"/>
        <end position="87"/>
    </location>
</feature>
<feature type="region of interest" description="Disordered" evidence="1">
    <location>
        <begin position="143"/>
        <end position="234"/>
    </location>
</feature>